<sequence>MTDRGVVYCAMGYTVYLEAALTSALILRRLEPKIPITLISNHPSLKYLALSEYKITPRFVEPTEWMEHNSFSSRHIKTSLPIFSPYNETLFLDADILPLKPISHLWEYLDSGDMCMAADRLSTLGTCNHVSQAEKSYTLEFIPENITHFNSGVILWRNNIQTRLLFELWHQEWLKFQQQDQLALIRAINRTQFPIKILPCTYNISPIDAVSRVQNQSVKLLSQTHNMCQLQAASMLSQENDIYLLHCWGGILVSGKFQQIAQKFYPDIIEQLVTTQLFAS</sequence>
<name>A0A2A2TC04_9CYAN</name>
<evidence type="ECO:0000313" key="2">
    <source>
        <dbReference type="Proteomes" id="UP000218238"/>
    </source>
</evidence>
<dbReference type="AlphaFoldDB" id="A0A2A2TC04"/>
<dbReference type="OrthoDB" id="462608at2"/>
<gene>
    <name evidence="1" type="ORF">CK510_26230</name>
</gene>
<accession>A0A2A2TC04</accession>
<comment type="caution">
    <text evidence="1">The sequence shown here is derived from an EMBL/GenBank/DDBJ whole genome shotgun (WGS) entry which is preliminary data.</text>
</comment>
<dbReference type="SUPFAM" id="SSF53448">
    <property type="entry name" value="Nucleotide-diphospho-sugar transferases"/>
    <property type="match status" value="1"/>
</dbReference>
<dbReference type="GO" id="GO:0016757">
    <property type="term" value="F:glycosyltransferase activity"/>
    <property type="evidence" value="ECO:0007669"/>
    <property type="project" value="InterPro"/>
</dbReference>
<dbReference type="EMBL" id="NTFS01000453">
    <property type="protein sequence ID" value="PAX51175.1"/>
    <property type="molecule type" value="Genomic_DNA"/>
</dbReference>
<dbReference type="RefSeq" id="WP_095724464.1">
    <property type="nucleotide sequence ID" value="NZ_NTFS01000453.1"/>
</dbReference>
<organism evidence="1 2">
    <name type="scientific">Brunnivagina elsteri CCALA 953</name>
    <dbReference type="NCBI Taxonomy" id="987040"/>
    <lineage>
        <taxon>Bacteria</taxon>
        <taxon>Bacillati</taxon>
        <taxon>Cyanobacteriota</taxon>
        <taxon>Cyanophyceae</taxon>
        <taxon>Nostocales</taxon>
        <taxon>Calotrichaceae</taxon>
        <taxon>Brunnivagina</taxon>
    </lineage>
</organism>
<proteinExistence type="predicted"/>
<dbReference type="InterPro" id="IPR002495">
    <property type="entry name" value="Glyco_trans_8"/>
</dbReference>
<dbReference type="Pfam" id="PF01501">
    <property type="entry name" value="Glyco_transf_8"/>
    <property type="match status" value="1"/>
</dbReference>
<keyword evidence="2" id="KW-1185">Reference proteome</keyword>
<evidence type="ECO:0000313" key="1">
    <source>
        <dbReference type="EMBL" id="PAX51175.1"/>
    </source>
</evidence>
<dbReference type="Gene3D" id="3.90.550.10">
    <property type="entry name" value="Spore Coat Polysaccharide Biosynthesis Protein SpsA, Chain A"/>
    <property type="match status" value="1"/>
</dbReference>
<dbReference type="Proteomes" id="UP000218238">
    <property type="component" value="Unassembled WGS sequence"/>
</dbReference>
<dbReference type="InterPro" id="IPR029044">
    <property type="entry name" value="Nucleotide-diphossugar_trans"/>
</dbReference>
<reference evidence="1 2" key="1">
    <citation type="submission" date="2017-08" db="EMBL/GenBank/DDBJ databases">
        <title>Draft genome sequence of filamentous cyanobacterium Calothrix elsteri CCALA 953.</title>
        <authorList>
            <person name="Gagunashvili A.N."/>
            <person name="Elster J."/>
            <person name="Andresson O.S."/>
        </authorList>
    </citation>
    <scope>NUCLEOTIDE SEQUENCE [LARGE SCALE GENOMIC DNA]</scope>
    <source>
        <strain evidence="1 2">CCALA 953</strain>
    </source>
</reference>
<evidence type="ECO:0008006" key="3">
    <source>
        <dbReference type="Google" id="ProtNLM"/>
    </source>
</evidence>
<protein>
    <recommendedName>
        <fullName evidence="3">Nucleotide-diphospho-sugar transferase domain-containing protein</fullName>
    </recommendedName>
</protein>